<evidence type="ECO:0000256" key="6">
    <source>
        <dbReference type="ARBA" id="ARBA00022989"/>
    </source>
</evidence>
<dbReference type="InterPro" id="IPR001128">
    <property type="entry name" value="Cyt_P450"/>
</dbReference>
<evidence type="ECO:0000256" key="3">
    <source>
        <dbReference type="ARBA" id="ARBA00010617"/>
    </source>
</evidence>
<accession>A0ABQ0CM09</accession>
<dbReference type="PANTHER" id="PTHR24287:SF19">
    <property type="entry name" value="CYTOCHROME P450"/>
    <property type="match status" value="1"/>
</dbReference>
<evidence type="ECO:0000256" key="10">
    <source>
        <dbReference type="ARBA" id="ARBA00023136"/>
    </source>
</evidence>
<keyword evidence="4 13" id="KW-0812">Transmembrane</keyword>
<protein>
    <recommendedName>
        <fullName evidence="16">Cytochrome P450</fullName>
    </recommendedName>
</protein>
<dbReference type="Gene3D" id="1.10.630.10">
    <property type="entry name" value="Cytochrome P450"/>
    <property type="match status" value="1"/>
</dbReference>
<comment type="subcellular location">
    <subcellularLocation>
        <location evidence="2">Membrane</location>
        <topology evidence="2">Single-pass membrane protein</topology>
    </subcellularLocation>
</comment>
<evidence type="ECO:0000313" key="14">
    <source>
        <dbReference type="EMBL" id="GAB0134473.1"/>
    </source>
</evidence>
<dbReference type="Proteomes" id="UP001562357">
    <property type="component" value="Unassembled WGS sequence"/>
</dbReference>
<reference evidence="15" key="1">
    <citation type="submission" date="2024-06" db="EMBL/GenBank/DDBJ databases">
        <title>Draft Genome Sequences of Epichloe bromicola Strains Isolated from Elymus ciliaris.</title>
        <authorList>
            <consortium name="Epichloe bromicola genome sequencing consortium"/>
            <person name="Miura A."/>
            <person name="Imano S."/>
            <person name="Ashida A."/>
            <person name="Sato I."/>
            <person name="Chiba S."/>
            <person name="Tanaka A."/>
            <person name="Camagna M."/>
            <person name="Takemoto D."/>
        </authorList>
    </citation>
    <scope>NUCLEOTIDE SEQUENCE [LARGE SCALE GENOMIC DNA]</scope>
    <source>
        <strain evidence="15">DP</strain>
    </source>
</reference>
<keyword evidence="9 12" id="KW-0503">Monooxygenase</keyword>
<name>A0ABQ0CM09_9HYPO</name>
<dbReference type="InterPro" id="IPR002974">
    <property type="entry name" value="Cyt_P450_E_CYP52_ascomycetes"/>
</dbReference>
<evidence type="ECO:0000256" key="7">
    <source>
        <dbReference type="ARBA" id="ARBA00023002"/>
    </source>
</evidence>
<dbReference type="SUPFAM" id="SSF48264">
    <property type="entry name" value="Cytochrome P450"/>
    <property type="match status" value="1"/>
</dbReference>
<dbReference type="PANTHER" id="PTHR24287">
    <property type="entry name" value="P450, PUTATIVE (EUROFUNG)-RELATED"/>
    <property type="match status" value="1"/>
</dbReference>
<dbReference type="InterPro" id="IPR017972">
    <property type="entry name" value="Cyt_P450_CS"/>
</dbReference>
<comment type="similarity">
    <text evidence="3 12">Belongs to the cytochrome P450 family.</text>
</comment>
<dbReference type="EMBL" id="BAAFGZ010000081">
    <property type="protein sequence ID" value="GAB0134473.1"/>
    <property type="molecule type" value="Genomic_DNA"/>
</dbReference>
<keyword evidence="8 12" id="KW-0408">Iron</keyword>
<keyword evidence="7 12" id="KW-0560">Oxidoreductase</keyword>
<evidence type="ECO:0000256" key="13">
    <source>
        <dbReference type="SAM" id="Phobius"/>
    </source>
</evidence>
<gene>
    <name evidence="14" type="primary">g2843</name>
    <name evidence="14" type="ORF">EsDP_00002843</name>
</gene>
<dbReference type="InterPro" id="IPR047146">
    <property type="entry name" value="Cyt_P450_E_CYP52_fungi"/>
</dbReference>
<dbReference type="Pfam" id="PF00067">
    <property type="entry name" value="p450"/>
    <property type="match status" value="1"/>
</dbReference>
<keyword evidence="5 12" id="KW-0479">Metal-binding</keyword>
<evidence type="ECO:0000256" key="4">
    <source>
        <dbReference type="ARBA" id="ARBA00022692"/>
    </source>
</evidence>
<keyword evidence="11" id="KW-0325">Glycoprotein</keyword>
<feature type="transmembrane region" description="Helical" evidence="13">
    <location>
        <begin position="6"/>
        <end position="23"/>
    </location>
</feature>
<evidence type="ECO:0000256" key="11">
    <source>
        <dbReference type="ARBA" id="ARBA00023180"/>
    </source>
</evidence>
<keyword evidence="10 13" id="KW-0472">Membrane</keyword>
<keyword evidence="6 13" id="KW-1133">Transmembrane helix</keyword>
<dbReference type="InterPro" id="IPR036396">
    <property type="entry name" value="Cyt_P450_sf"/>
</dbReference>
<evidence type="ECO:0000256" key="8">
    <source>
        <dbReference type="ARBA" id="ARBA00023004"/>
    </source>
</evidence>
<evidence type="ECO:0000256" key="9">
    <source>
        <dbReference type="ARBA" id="ARBA00023033"/>
    </source>
</evidence>
<comment type="cofactor">
    <cofactor evidence="1">
        <name>heme</name>
        <dbReference type="ChEBI" id="CHEBI:30413"/>
    </cofactor>
</comment>
<evidence type="ECO:0000313" key="15">
    <source>
        <dbReference type="Proteomes" id="UP001562357"/>
    </source>
</evidence>
<keyword evidence="12" id="KW-0349">Heme</keyword>
<dbReference type="PROSITE" id="PS00086">
    <property type="entry name" value="CYTOCHROME_P450"/>
    <property type="match status" value="1"/>
</dbReference>
<dbReference type="PRINTS" id="PR01239">
    <property type="entry name" value="EP450IICYP52"/>
</dbReference>
<organism evidence="14 15">
    <name type="scientific">Epichloe bromicola</name>
    <dbReference type="NCBI Taxonomy" id="79588"/>
    <lineage>
        <taxon>Eukaryota</taxon>
        <taxon>Fungi</taxon>
        <taxon>Dikarya</taxon>
        <taxon>Ascomycota</taxon>
        <taxon>Pezizomycotina</taxon>
        <taxon>Sordariomycetes</taxon>
        <taxon>Hypocreomycetidae</taxon>
        <taxon>Hypocreales</taxon>
        <taxon>Clavicipitaceae</taxon>
        <taxon>Epichloe</taxon>
    </lineage>
</organism>
<sequence length="527" mass="60312">MTGHMVPIFLSLASILVVRFILVRWRHRQKLRRLGCQAPKRYPHRLPWILDPWGSDLKRRRLEGIAKGRYNRLFREQFLECGPTFEERSPHGALLCTTDADNWRTILSLKAEDYNKEEVQRGPMLRFTGPGILTNEGAAWRRSRDLIKPLFVRAELNDVDRFERHVDRLLHVIPRDGQTVDLMPWITKLLTSPLLFLLTELAQFLDSGTEFIFGQSFDCLTGKSAQAEEMLAAFKECRRSLGKSRIVGERLPFFRDSDFEKNVEIVHAFVDRQVARALDRARDSHDAGALGDRCRHHYVLLDELAKVAPDPVLLRFEMLHVFMPAFQSISNVFSSVLFYLARHPDVWTDLRGQALALGNEPITFELLKSLHSFRNVIYEGLRIHGSSGRLSRTAIRDTVIPRGGGPDGLSPVLVLKGQRVMLELYAKLNDPAVWGDDAHEFRPSRFEGRRLKWDFVAFSGGPRICPAQQQAITQTIYLLVRLAREFEVLENRDPCLEYVEAFSLVSESKNGVQVALHENRGTAVPVV</sequence>
<evidence type="ECO:0000256" key="12">
    <source>
        <dbReference type="RuleBase" id="RU000461"/>
    </source>
</evidence>
<evidence type="ECO:0000256" key="5">
    <source>
        <dbReference type="ARBA" id="ARBA00022723"/>
    </source>
</evidence>
<evidence type="ECO:0008006" key="16">
    <source>
        <dbReference type="Google" id="ProtNLM"/>
    </source>
</evidence>
<evidence type="ECO:0000256" key="2">
    <source>
        <dbReference type="ARBA" id="ARBA00004167"/>
    </source>
</evidence>
<evidence type="ECO:0000256" key="1">
    <source>
        <dbReference type="ARBA" id="ARBA00001971"/>
    </source>
</evidence>
<keyword evidence="15" id="KW-1185">Reference proteome</keyword>
<comment type="caution">
    <text evidence="14">The sequence shown here is derived from an EMBL/GenBank/DDBJ whole genome shotgun (WGS) entry which is preliminary data.</text>
</comment>
<proteinExistence type="inferred from homology"/>